<dbReference type="GO" id="GO:0006281">
    <property type="term" value="P:DNA repair"/>
    <property type="evidence" value="ECO:0007669"/>
    <property type="project" value="InterPro"/>
</dbReference>
<feature type="region of interest" description="Disordered" evidence="9">
    <location>
        <begin position="1"/>
        <end position="43"/>
    </location>
</feature>
<evidence type="ECO:0000256" key="3">
    <source>
        <dbReference type="ARBA" id="ARBA00019132"/>
    </source>
</evidence>
<dbReference type="Pfam" id="PF16282">
    <property type="entry name" value="SANT_DAMP1_like"/>
    <property type="match status" value="1"/>
</dbReference>
<evidence type="ECO:0000256" key="1">
    <source>
        <dbReference type="ARBA" id="ARBA00004123"/>
    </source>
</evidence>
<dbReference type="SMART" id="SM00717">
    <property type="entry name" value="SANT"/>
    <property type="match status" value="1"/>
</dbReference>
<feature type="compositionally biased region" description="Polar residues" evidence="9">
    <location>
        <begin position="290"/>
        <end position="299"/>
    </location>
</feature>
<feature type="compositionally biased region" description="Polar residues" evidence="9">
    <location>
        <begin position="13"/>
        <end position="26"/>
    </location>
</feature>
<dbReference type="SUPFAM" id="SSF46689">
    <property type="entry name" value="Homeodomain-like"/>
    <property type="match status" value="1"/>
</dbReference>
<comment type="subcellular location">
    <subcellularLocation>
        <location evidence="1">Nucleus</location>
    </subcellularLocation>
</comment>
<organism evidence="11 12">
    <name type="scientific">Cerrena zonata</name>
    <dbReference type="NCBI Taxonomy" id="2478898"/>
    <lineage>
        <taxon>Eukaryota</taxon>
        <taxon>Fungi</taxon>
        <taxon>Dikarya</taxon>
        <taxon>Basidiomycota</taxon>
        <taxon>Agaricomycotina</taxon>
        <taxon>Agaricomycetes</taxon>
        <taxon>Polyporales</taxon>
        <taxon>Cerrenaceae</taxon>
        <taxon>Cerrena</taxon>
    </lineage>
</organism>
<feature type="compositionally biased region" description="Acidic residues" evidence="9">
    <location>
        <begin position="462"/>
        <end position="474"/>
    </location>
</feature>
<dbReference type="FunFam" id="1.10.10.60:FF:000087">
    <property type="entry name" value="DNA methyltransferase 1-associated protein 1"/>
    <property type="match status" value="1"/>
</dbReference>
<feature type="region of interest" description="Disordered" evidence="9">
    <location>
        <begin position="444"/>
        <end position="519"/>
    </location>
</feature>
<feature type="compositionally biased region" description="Basic and acidic residues" evidence="9">
    <location>
        <begin position="34"/>
        <end position="43"/>
    </location>
</feature>
<evidence type="ECO:0000256" key="4">
    <source>
        <dbReference type="ARBA" id="ARBA00022853"/>
    </source>
</evidence>
<name>A0AAW0GUD2_9APHY</name>
<comment type="similarity">
    <text evidence="2">Belongs to the SWC4 family.</text>
</comment>
<dbReference type="InterPro" id="IPR001005">
    <property type="entry name" value="SANT/Myb"/>
</dbReference>
<keyword evidence="12" id="KW-1185">Reference proteome</keyword>
<keyword evidence="4" id="KW-0156">Chromatin regulator</keyword>
<dbReference type="InterPro" id="IPR027109">
    <property type="entry name" value="Swc4/Dmap1"/>
</dbReference>
<protein>
    <recommendedName>
        <fullName evidence="3">SWR1-complex protein 4</fullName>
    </recommendedName>
</protein>
<keyword evidence="7" id="KW-0539">Nucleus</keyword>
<evidence type="ECO:0000256" key="7">
    <source>
        <dbReference type="ARBA" id="ARBA00023242"/>
    </source>
</evidence>
<accession>A0AAW0GUD2</accession>
<dbReference type="Proteomes" id="UP001385951">
    <property type="component" value="Unassembled WGS sequence"/>
</dbReference>
<feature type="domain" description="Myb-like" evidence="10">
    <location>
        <begin position="134"/>
        <end position="187"/>
    </location>
</feature>
<sequence length="519" mass="57954">MAASAADVRSILSLPNPSTPGPSQTKPKVPGTTERSRKPEGISRELYSLIGPSAPTLAAQLAKPRLKQKPNLGGGGRVKWEWQSFKNNGRTDSLHLSHWTKAGTDPEAEYTFAKYNVQPTSYVYSQDEYNRFLEDKEWTKEETDYLFELVREYDQRFYVVGDRYDFPGGPPRSLEDLKDRYYSVCRKLVRNRPWAGDESSKMQLISSFQFDKEREVTRKKYVASLEQRTPQQIAEEDALYIELKRLEQTERRFKKERDELLKTLLGVESGLPDISVEDEPPVNGNGLHIDTTTPVTGNTRKTKKRGVNDVDTPTSAGPSSANVISLGQPVQKKAQSAKSAQYDAQHCIHRTDANQTTSNKAAHTPVYFRSYKLPMLKNPTGPRIIQVLSELGISHSRLVMPTRENCARVDGLVEATMSLIDTKKCVDKVEQDIQVATMRLEMANNTGGEGGEGGAGTPSAMDVDEDAEGVEDDDGRAHSVISSRSTKSMRGRKQSQRRSMSISSVDTSATGSMPKRRKR</sequence>
<dbReference type="InterPro" id="IPR032563">
    <property type="entry name" value="DAMP1_SANT-like"/>
</dbReference>
<feature type="compositionally biased region" description="Polar residues" evidence="9">
    <location>
        <begin position="311"/>
        <end position="323"/>
    </location>
</feature>
<reference evidence="11 12" key="1">
    <citation type="submission" date="2022-09" db="EMBL/GenBank/DDBJ databases">
        <authorList>
            <person name="Palmer J.M."/>
        </authorList>
    </citation>
    <scope>NUCLEOTIDE SEQUENCE [LARGE SCALE GENOMIC DNA]</scope>
    <source>
        <strain evidence="11 12">DSM 7382</strain>
    </source>
</reference>
<dbReference type="GO" id="GO:0000812">
    <property type="term" value="C:Swr1 complex"/>
    <property type="evidence" value="ECO:0007669"/>
    <property type="project" value="TreeGrafter"/>
</dbReference>
<evidence type="ECO:0000313" key="12">
    <source>
        <dbReference type="Proteomes" id="UP001385951"/>
    </source>
</evidence>
<keyword evidence="5" id="KW-0805">Transcription regulation</keyword>
<evidence type="ECO:0000256" key="6">
    <source>
        <dbReference type="ARBA" id="ARBA00023163"/>
    </source>
</evidence>
<dbReference type="GO" id="GO:0003714">
    <property type="term" value="F:transcription corepressor activity"/>
    <property type="evidence" value="ECO:0007669"/>
    <property type="project" value="TreeGrafter"/>
</dbReference>
<comment type="caution">
    <text evidence="11">The sequence shown here is derived from an EMBL/GenBank/DDBJ whole genome shotgun (WGS) entry which is preliminary data.</text>
</comment>
<dbReference type="EMBL" id="JASBNA010000001">
    <property type="protein sequence ID" value="KAK7696191.1"/>
    <property type="molecule type" value="Genomic_DNA"/>
</dbReference>
<gene>
    <name evidence="11" type="ORF">QCA50_000842</name>
</gene>
<feature type="compositionally biased region" description="Polar residues" evidence="9">
    <location>
        <begin position="497"/>
        <end position="511"/>
    </location>
</feature>
<dbReference type="AlphaFoldDB" id="A0AAW0GUD2"/>
<evidence type="ECO:0000259" key="10">
    <source>
        <dbReference type="SMART" id="SM00717"/>
    </source>
</evidence>
<feature type="compositionally biased region" description="Gly residues" evidence="9">
    <location>
        <begin position="447"/>
        <end position="456"/>
    </location>
</feature>
<dbReference type="PANTHER" id="PTHR12855:SF10">
    <property type="entry name" value="DNA METHYLTRANSFERASE 1-ASSOCIATED PROTEIN 1"/>
    <property type="match status" value="1"/>
</dbReference>
<feature type="region of interest" description="Disordered" evidence="9">
    <location>
        <begin position="278"/>
        <end position="323"/>
    </location>
</feature>
<evidence type="ECO:0000256" key="9">
    <source>
        <dbReference type="SAM" id="MobiDB-lite"/>
    </source>
</evidence>
<evidence type="ECO:0000256" key="5">
    <source>
        <dbReference type="ARBA" id="ARBA00023015"/>
    </source>
</evidence>
<evidence type="ECO:0000256" key="2">
    <source>
        <dbReference type="ARBA" id="ARBA00006918"/>
    </source>
</evidence>
<dbReference type="InterPro" id="IPR009057">
    <property type="entry name" value="Homeodomain-like_sf"/>
</dbReference>
<dbReference type="GO" id="GO:0035267">
    <property type="term" value="C:NuA4 histone acetyltransferase complex"/>
    <property type="evidence" value="ECO:0007669"/>
    <property type="project" value="InterPro"/>
</dbReference>
<dbReference type="PANTHER" id="PTHR12855">
    <property type="entry name" value="DNA METHYLTRANSFERASE 1-ASSOCIATED PROTEIN 1 FAMILY MEMBER"/>
    <property type="match status" value="1"/>
</dbReference>
<keyword evidence="6" id="KW-0804">Transcription</keyword>
<dbReference type="GO" id="GO:0000122">
    <property type="term" value="P:negative regulation of transcription by RNA polymerase II"/>
    <property type="evidence" value="ECO:0007669"/>
    <property type="project" value="TreeGrafter"/>
</dbReference>
<evidence type="ECO:0000313" key="11">
    <source>
        <dbReference type="EMBL" id="KAK7696191.1"/>
    </source>
</evidence>
<dbReference type="GO" id="GO:0006338">
    <property type="term" value="P:chromatin remodeling"/>
    <property type="evidence" value="ECO:0007669"/>
    <property type="project" value="InterPro"/>
</dbReference>
<proteinExistence type="inferred from homology"/>
<dbReference type="Gene3D" id="1.10.10.60">
    <property type="entry name" value="Homeodomain-like"/>
    <property type="match status" value="1"/>
</dbReference>
<feature type="compositionally biased region" description="Basic residues" evidence="9">
    <location>
        <begin position="487"/>
        <end position="496"/>
    </location>
</feature>
<evidence type="ECO:0000256" key="8">
    <source>
        <dbReference type="ARBA" id="ARBA00025264"/>
    </source>
</evidence>
<comment type="function">
    <text evidence="8">Component of the SWR1 complex which mediates the ATP-dependent exchange of histone H2A for the H2A variant HZT1 leading to transcriptional regulation of selected genes by chromatin remodeling. Component of the NuA4 histone acetyltransferase complex which is involved in transcriptional activation of selected genes principally by acetylation of nucleosomal histone H4 and H2A. The NuA4 complex is also involved in DNA repair.</text>
</comment>